<keyword evidence="2" id="KW-1185">Reference proteome</keyword>
<dbReference type="AlphaFoldDB" id="A0A3M7SRZ1"/>
<organism evidence="1 2">
    <name type="scientific">Brachionus plicatilis</name>
    <name type="common">Marine rotifer</name>
    <name type="synonym">Brachionus muelleri</name>
    <dbReference type="NCBI Taxonomy" id="10195"/>
    <lineage>
        <taxon>Eukaryota</taxon>
        <taxon>Metazoa</taxon>
        <taxon>Spiralia</taxon>
        <taxon>Gnathifera</taxon>
        <taxon>Rotifera</taxon>
        <taxon>Eurotatoria</taxon>
        <taxon>Monogononta</taxon>
        <taxon>Pseudotrocha</taxon>
        <taxon>Ploima</taxon>
        <taxon>Brachionidae</taxon>
        <taxon>Brachionus</taxon>
    </lineage>
</organism>
<dbReference type="EMBL" id="REGN01000870">
    <property type="protein sequence ID" value="RNA38455.1"/>
    <property type="molecule type" value="Genomic_DNA"/>
</dbReference>
<gene>
    <name evidence="1" type="ORF">BpHYR1_047563</name>
</gene>
<sequence>MACNVWLYNIRVFVVRTVPVGMPWERRGACRRREVCPPRVRIAWTADETVPHATVMIYARFIFKCDFSESPQL</sequence>
<accession>A0A3M7SRZ1</accession>
<reference evidence="1 2" key="1">
    <citation type="journal article" date="2018" name="Sci. Rep.">
        <title>Genomic signatures of local adaptation to the degree of environmental predictability in rotifers.</title>
        <authorList>
            <person name="Franch-Gras L."/>
            <person name="Hahn C."/>
            <person name="Garcia-Roger E.M."/>
            <person name="Carmona M.J."/>
            <person name="Serra M."/>
            <person name="Gomez A."/>
        </authorList>
    </citation>
    <scope>NUCLEOTIDE SEQUENCE [LARGE SCALE GENOMIC DNA]</scope>
    <source>
        <strain evidence="1">HYR1</strain>
    </source>
</reference>
<proteinExistence type="predicted"/>
<comment type="caution">
    <text evidence="1">The sequence shown here is derived from an EMBL/GenBank/DDBJ whole genome shotgun (WGS) entry which is preliminary data.</text>
</comment>
<evidence type="ECO:0000313" key="2">
    <source>
        <dbReference type="Proteomes" id="UP000276133"/>
    </source>
</evidence>
<name>A0A3M7SRZ1_BRAPC</name>
<evidence type="ECO:0000313" key="1">
    <source>
        <dbReference type="EMBL" id="RNA38455.1"/>
    </source>
</evidence>
<protein>
    <submittedName>
        <fullName evidence="1">Uncharacterized protein</fullName>
    </submittedName>
</protein>
<dbReference type="Proteomes" id="UP000276133">
    <property type="component" value="Unassembled WGS sequence"/>
</dbReference>